<organism evidence="1">
    <name type="scientific">marine sediment metagenome</name>
    <dbReference type="NCBI Taxonomy" id="412755"/>
    <lineage>
        <taxon>unclassified sequences</taxon>
        <taxon>metagenomes</taxon>
        <taxon>ecological metagenomes</taxon>
    </lineage>
</organism>
<comment type="caution">
    <text evidence="1">The sequence shown here is derived from an EMBL/GenBank/DDBJ whole genome shotgun (WGS) entry which is preliminary data.</text>
</comment>
<dbReference type="EMBL" id="BARU01012331">
    <property type="protein sequence ID" value="GAH39875.1"/>
    <property type="molecule type" value="Genomic_DNA"/>
</dbReference>
<name>X1G4W7_9ZZZZ</name>
<gene>
    <name evidence="1" type="ORF">S03H2_22790</name>
</gene>
<sequence>MISRHLININMVEKVSFNRYIGSINFDFLKPVRLGFFN</sequence>
<feature type="non-terminal residue" evidence="1">
    <location>
        <position position="38"/>
    </location>
</feature>
<protein>
    <submittedName>
        <fullName evidence="1">Uncharacterized protein</fullName>
    </submittedName>
</protein>
<proteinExistence type="predicted"/>
<evidence type="ECO:0000313" key="1">
    <source>
        <dbReference type="EMBL" id="GAH39875.1"/>
    </source>
</evidence>
<dbReference type="AlphaFoldDB" id="X1G4W7"/>
<reference evidence="1" key="1">
    <citation type="journal article" date="2014" name="Front. Microbiol.">
        <title>High frequency of phylogenetically diverse reductive dehalogenase-homologous genes in deep subseafloor sedimentary metagenomes.</title>
        <authorList>
            <person name="Kawai M."/>
            <person name="Futagami T."/>
            <person name="Toyoda A."/>
            <person name="Takaki Y."/>
            <person name="Nishi S."/>
            <person name="Hori S."/>
            <person name="Arai W."/>
            <person name="Tsubouchi T."/>
            <person name="Morono Y."/>
            <person name="Uchiyama I."/>
            <person name="Ito T."/>
            <person name="Fujiyama A."/>
            <person name="Inagaki F."/>
            <person name="Takami H."/>
        </authorList>
    </citation>
    <scope>NUCLEOTIDE SEQUENCE</scope>
    <source>
        <strain evidence="1">Expedition CK06-06</strain>
    </source>
</reference>
<accession>X1G4W7</accession>